<dbReference type="SUPFAM" id="SSF52833">
    <property type="entry name" value="Thioredoxin-like"/>
    <property type="match status" value="2"/>
</dbReference>
<dbReference type="PRINTS" id="PR00469">
    <property type="entry name" value="PNDRDTASEII"/>
</dbReference>
<feature type="domain" description="Thioredoxin-like fold" evidence="4">
    <location>
        <begin position="464"/>
        <end position="528"/>
    </location>
</feature>
<evidence type="ECO:0000313" key="6">
    <source>
        <dbReference type="Proteomes" id="UP000757890"/>
    </source>
</evidence>
<dbReference type="Proteomes" id="UP000757890">
    <property type="component" value="Unassembled WGS sequence"/>
</dbReference>
<dbReference type="PRINTS" id="PR00368">
    <property type="entry name" value="FADPNR"/>
</dbReference>
<comment type="caution">
    <text evidence="5">The sequence shown here is derived from an EMBL/GenBank/DDBJ whole genome shotgun (WGS) entry which is preliminary data.</text>
</comment>
<dbReference type="InterPro" id="IPR050097">
    <property type="entry name" value="Ferredoxin-NADP_redctase_2"/>
</dbReference>
<organism evidence="5 6">
    <name type="scientific">Dialister invisus</name>
    <dbReference type="NCBI Taxonomy" id="218538"/>
    <lineage>
        <taxon>Bacteria</taxon>
        <taxon>Bacillati</taxon>
        <taxon>Bacillota</taxon>
        <taxon>Negativicutes</taxon>
        <taxon>Veillonellales</taxon>
        <taxon>Veillonellaceae</taxon>
        <taxon>Dialister</taxon>
    </lineage>
</organism>
<dbReference type="GO" id="GO:0016491">
    <property type="term" value="F:oxidoreductase activity"/>
    <property type="evidence" value="ECO:0007669"/>
    <property type="project" value="UniProtKB-KW"/>
</dbReference>
<dbReference type="NCBIfam" id="TIGR03143">
    <property type="entry name" value="AhpF_homolog"/>
    <property type="match status" value="1"/>
</dbReference>
<dbReference type="Gene3D" id="3.40.30.80">
    <property type="match status" value="1"/>
</dbReference>
<evidence type="ECO:0000259" key="4">
    <source>
        <dbReference type="Pfam" id="PF13192"/>
    </source>
</evidence>
<evidence type="ECO:0000256" key="1">
    <source>
        <dbReference type="ARBA" id="ARBA00022630"/>
    </source>
</evidence>
<evidence type="ECO:0000259" key="3">
    <source>
        <dbReference type="Pfam" id="PF07992"/>
    </source>
</evidence>
<accession>A0A930FPR3</accession>
<dbReference type="PANTHER" id="PTHR48105">
    <property type="entry name" value="THIOREDOXIN REDUCTASE 1-RELATED-RELATED"/>
    <property type="match status" value="1"/>
</dbReference>
<dbReference type="Gene3D" id="3.50.50.60">
    <property type="entry name" value="FAD/NAD(P)-binding domain"/>
    <property type="match status" value="2"/>
</dbReference>
<evidence type="ECO:0000256" key="2">
    <source>
        <dbReference type="ARBA" id="ARBA00023002"/>
    </source>
</evidence>
<gene>
    <name evidence="5" type="ORF">HXL70_05620</name>
</gene>
<dbReference type="EMBL" id="JABZMK010000029">
    <property type="protein sequence ID" value="MBF1129510.1"/>
    <property type="molecule type" value="Genomic_DNA"/>
</dbReference>
<dbReference type="InterPro" id="IPR036188">
    <property type="entry name" value="FAD/NAD-bd_sf"/>
</dbReference>
<dbReference type="CDD" id="cd02974">
    <property type="entry name" value="AhpF_NTD_N"/>
    <property type="match status" value="1"/>
</dbReference>
<name>A0A930FPR3_9FIRM</name>
<dbReference type="Pfam" id="PF07992">
    <property type="entry name" value="Pyr_redox_2"/>
    <property type="match status" value="1"/>
</dbReference>
<dbReference type="InterPro" id="IPR012336">
    <property type="entry name" value="Thioredoxin-like_fold"/>
</dbReference>
<dbReference type="Pfam" id="PF13192">
    <property type="entry name" value="Thioredoxin_3"/>
    <property type="match status" value="1"/>
</dbReference>
<protein>
    <submittedName>
        <fullName evidence="5">FAD-dependent oxidoreductase</fullName>
    </submittedName>
</protein>
<dbReference type="InterPro" id="IPR044142">
    <property type="entry name" value="AhpF_NTD_N"/>
</dbReference>
<keyword evidence="1" id="KW-0285">Flavoprotein</keyword>
<evidence type="ECO:0000313" key="5">
    <source>
        <dbReference type="EMBL" id="MBF1129510.1"/>
    </source>
</evidence>
<dbReference type="SUPFAM" id="SSF51905">
    <property type="entry name" value="FAD/NAD(P)-binding domain"/>
    <property type="match status" value="1"/>
</dbReference>
<dbReference type="InterPro" id="IPR036249">
    <property type="entry name" value="Thioredoxin-like_sf"/>
</dbReference>
<keyword evidence="2" id="KW-0560">Oxidoreductase</keyword>
<dbReference type="AlphaFoldDB" id="A0A930FPR3"/>
<sequence>MEKMYDAIVVGGGPAGLSAAIYMARARFRVLVIEKEKVGGQITITSEVVNYPGIIMTDGEQLTGKMRQQAENFGAEFLSAEVTGLDLDGDYKTVHTDRGDFTTPGIIYAAGAHPRLAGFEGESEFRGHGVAYCATCDGEFFSGKDIFVIGGGYAAVEEGLFLTRYGKKIMMVVRRDCCSIENAEVDELKEHPNVEMMFNTEVVRVEGDSAIRKVVLRNRVTGKETIYTAPENDFCGVFVFVGYAPENELVKGKVELDPQGYIITDRDQKTNIDGVYAAGDICVKNLRQVVTAVSDGAVAATSMEKYLGQLYRKLGIKRTYVKREMKEAAKAENAPKAEAGAFLDDATRQALAPVLARFTRPIRLRLYTDDSQMTEENRRMVMELASLSDKVEAEFVPSAREEDNHTISICDAEGNEKGLRFHGVPGGHEFNSFILAMYNAAGPGQDVGEALQKRIKGISKPLYVKIAVSLSCTMCPDLVAAAQRIAADNENVTADVYDLQYYPNLKEKYNIMSVPCLIINDDEVHFGKKSVSDLLDIFHA</sequence>
<dbReference type="InterPro" id="IPR017561">
    <property type="entry name" value="AhpF_homologue_put"/>
</dbReference>
<reference evidence="5" key="1">
    <citation type="submission" date="2020-04" db="EMBL/GenBank/DDBJ databases">
        <title>Deep metagenomics examines the oral microbiome during advanced dental caries in children, revealing novel taxa and co-occurrences with host molecules.</title>
        <authorList>
            <person name="Baker J.L."/>
            <person name="Morton J.T."/>
            <person name="Dinis M."/>
            <person name="Alvarez R."/>
            <person name="Tran N.C."/>
            <person name="Knight R."/>
            <person name="Edlund A."/>
        </authorList>
    </citation>
    <scope>NUCLEOTIDE SEQUENCE</scope>
    <source>
        <strain evidence="5">JCVI_32_bin.14</strain>
    </source>
</reference>
<feature type="domain" description="FAD/NAD(P)-binding" evidence="3">
    <location>
        <begin position="5"/>
        <end position="296"/>
    </location>
</feature>
<dbReference type="InterPro" id="IPR023753">
    <property type="entry name" value="FAD/NAD-binding_dom"/>
</dbReference>
<proteinExistence type="predicted"/>